<dbReference type="InterPro" id="IPR042120">
    <property type="entry name" value="MutL_C_dimsub"/>
</dbReference>
<dbReference type="InterPro" id="IPR036890">
    <property type="entry name" value="HATPase_C_sf"/>
</dbReference>
<feature type="domain" description="MutL C-terminal dimerisation" evidence="7">
    <location>
        <begin position="439"/>
        <end position="587"/>
    </location>
</feature>
<evidence type="ECO:0000313" key="10">
    <source>
        <dbReference type="Proteomes" id="UP000078596"/>
    </source>
</evidence>
<evidence type="ECO:0000259" key="8">
    <source>
        <dbReference type="SMART" id="SM01340"/>
    </source>
</evidence>
<dbReference type="InterPro" id="IPR020568">
    <property type="entry name" value="Ribosomal_Su5_D2-typ_SF"/>
</dbReference>
<evidence type="ECO:0000256" key="1">
    <source>
        <dbReference type="ARBA" id="ARBA00006082"/>
    </source>
</evidence>
<dbReference type="CDD" id="cd03482">
    <property type="entry name" value="MutL_Trans_MutL"/>
    <property type="match status" value="1"/>
</dbReference>
<dbReference type="AlphaFoldDB" id="A0A191ZIY7"/>
<dbReference type="Gene3D" id="3.30.565.10">
    <property type="entry name" value="Histidine kinase-like ATPase, C-terminal domain"/>
    <property type="match status" value="1"/>
</dbReference>
<dbReference type="GO" id="GO:0140664">
    <property type="term" value="F:ATP-dependent DNA damage sensor activity"/>
    <property type="evidence" value="ECO:0007669"/>
    <property type="project" value="InterPro"/>
</dbReference>
<keyword evidence="4 5" id="KW-0234">DNA repair</keyword>
<dbReference type="InterPro" id="IPR014762">
    <property type="entry name" value="DNA_mismatch_repair_CS"/>
</dbReference>
<dbReference type="Pfam" id="PF13589">
    <property type="entry name" value="HATPase_c_3"/>
    <property type="match status" value="1"/>
</dbReference>
<dbReference type="NCBIfam" id="TIGR00585">
    <property type="entry name" value="mutl"/>
    <property type="match status" value="1"/>
</dbReference>
<dbReference type="InterPro" id="IPR013507">
    <property type="entry name" value="DNA_mismatch_S5_2-like"/>
</dbReference>
<proteinExistence type="inferred from homology"/>
<dbReference type="HAMAP" id="MF_00149">
    <property type="entry name" value="DNA_mis_repair"/>
    <property type="match status" value="1"/>
</dbReference>
<dbReference type="FunFam" id="3.30.565.10:FF:000003">
    <property type="entry name" value="DNA mismatch repair endonuclease MutL"/>
    <property type="match status" value="1"/>
</dbReference>
<evidence type="ECO:0000259" key="7">
    <source>
        <dbReference type="SMART" id="SM00853"/>
    </source>
</evidence>
<evidence type="ECO:0000256" key="4">
    <source>
        <dbReference type="ARBA" id="ARBA00023204"/>
    </source>
</evidence>
<feature type="domain" description="DNA mismatch repair protein S5" evidence="8">
    <location>
        <begin position="227"/>
        <end position="345"/>
    </location>
</feature>
<gene>
    <name evidence="5" type="primary">mutL</name>
    <name evidence="9" type="ORF">A9404_10995</name>
</gene>
<dbReference type="InterPro" id="IPR020667">
    <property type="entry name" value="DNA_mismatch_repair_MutL"/>
</dbReference>
<reference evidence="9 10" key="1">
    <citation type="submission" date="2016-06" db="EMBL/GenBank/DDBJ databases">
        <title>Insight into the functional genes involving in sulfur oxidation in Pearl River water.</title>
        <authorList>
            <person name="Luo J."/>
            <person name="Tan X."/>
            <person name="Lin W."/>
        </authorList>
    </citation>
    <scope>NUCLEOTIDE SEQUENCE [LARGE SCALE GENOMIC DNA]</scope>
    <source>
        <strain evidence="9 10">LS2</strain>
    </source>
</reference>
<dbReference type="SMART" id="SM01340">
    <property type="entry name" value="DNA_mis_repair"/>
    <property type="match status" value="1"/>
</dbReference>
<dbReference type="InterPro" id="IPR002099">
    <property type="entry name" value="MutL/Mlh/PMS"/>
</dbReference>
<comment type="similarity">
    <text evidence="1 5">Belongs to the DNA mismatch repair MutL/HexB family.</text>
</comment>
<dbReference type="PANTHER" id="PTHR10073:SF12">
    <property type="entry name" value="DNA MISMATCH REPAIR PROTEIN MLH1"/>
    <property type="match status" value="1"/>
</dbReference>
<dbReference type="EMBL" id="CP016027">
    <property type="protein sequence ID" value="ANJ67835.1"/>
    <property type="molecule type" value="Genomic_DNA"/>
</dbReference>
<dbReference type="GO" id="GO:0030983">
    <property type="term" value="F:mismatched DNA binding"/>
    <property type="evidence" value="ECO:0007669"/>
    <property type="project" value="InterPro"/>
</dbReference>
<dbReference type="GO" id="GO:0005524">
    <property type="term" value="F:ATP binding"/>
    <property type="evidence" value="ECO:0007669"/>
    <property type="project" value="InterPro"/>
</dbReference>
<dbReference type="InterPro" id="IPR042121">
    <property type="entry name" value="MutL_C_regsub"/>
</dbReference>
<organism evidence="9 10">
    <name type="scientific">Halothiobacillus diazotrophicus</name>
    <dbReference type="NCBI Taxonomy" id="1860122"/>
    <lineage>
        <taxon>Bacteria</taxon>
        <taxon>Pseudomonadati</taxon>
        <taxon>Pseudomonadota</taxon>
        <taxon>Gammaproteobacteria</taxon>
        <taxon>Chromatiales</taxon>
        <taxon>Halothiobacillaceae</taxon>
        <taxon>Halothiobacillus</taxon>
    </lineage>
</organism>
<dbReference type="Proteomes" id="UP000078596">
    <property type="component" value="Chromosome"/>
</dbReference>
<dbReference type="GO" id="GO:0016887">
    <property type="term" value="F:ATP hydrolysis activity"/>
    <property type="evidence" value="ECO:0007669"/>
    <property type="project" value="InterPro"/>
</dbReference>
<comment type="function">
    <text evidence="5">This protein is involved in the repair of mismatches in DNA. It is required for dam-dependent methyl-directed DNA mismatch repair. May act as a 'molecular matchmaker', a protein that promotes the formation of a stable complex between two or more DNA-binding proteins in an ATP-dependent manner without itself being part of a final effector complex.</text>
</comment>
<dbReference type="Pfam" id="PF01119">
    <property type="entry name" value="DNA_mis_repair"/>
    <property type="match status" value="1"/>
</dbReference>
<evidence type="ECO:0000256" key="6">
    <source>
        <dbReference type="SAM" id="MobiDB-lite"/>
    </source>
</evidence>
<dbReference type="InterPro" id="IPR038973">
    <property type="entry name" value="MutL/Mlh/Pms-like"/>
</dbReference>
<feature type="region of interest" description="Disordered" evidence="6">
    <location>
        <begin position="363"/>
        <end position="384"/>
    </location>
</feature>
<evidence type="ECO:0000256" key="2">
    <source>
        <dbReference type="ARBA" id="ARBA00021975"/>
    </source>
</evidence>
<accession>A0A191ZIY7</accession>
<dbReference type="Gene3D" id="3.30.230.10">
    <property type="match status" value="1"/>
</dbReference>
<protein>
    <recommendedName>
        <fullName evidence="2 5">DNA mismatch repair protein MutL</fullName>
    </recommendedName>
</protein>
<sequence>MAGENTLLPREIPMSSIAVLPPTLVNQIAAGEVVERPASVVKELVENALDAGGRRIVVQIEEGGSRLISVRDDGRGMDDTDLPLALTAHATSKIRSLDDLEAVQSMGFRGEALASIASIARVTLTSCTANAPHGWTLSNEVDVTACKPAAHPQGTTVLVRDLFYQTPARRKFLRTERTEFGQIDQLMRRFALAHPTVGFTLEHNGRRLFDLPPIGPDQLSEQFPARIAQMLGEDFLTRARFIDSTASGLGLTGWVADPSYARSSTDQQLFFVNGRIVRDRLIGFAIRRAYADVLHHARQPAYVLSLNLDPRHVDVNVHPTKAEVRFRDGRAVQDFLFREIHRALAVGADPGVGDAAAFGAGASSGELRSSGSAGAPPSRSMPDRALASAPRVQGYLDLLSAAAEPVSNPVMVPSASATTLAFGGVTESEPAEIPPLGFSLAHLHGVYILAQNAQGLIIVDAHAAAERVTYERLKTAYAGRQMVLQPLLLPVTFGVTEAEADRFEAFASAFARMGVALSRIAPTRIRVTALAALLRGADAESLARDMLAAVEDDELLPDAENPVMTERINAVLSRMACHGSVRANRILTRPEMDALLRDMERTERADQCNHGRPTWRQLSMTDLDRLFMRGQ</sequence>
<dbReference type="CDD" id="cd16926">
    <property type="entry name" value="HATPase_MutL-MLH-PMS-like"/>
    <property type="match status" value="1"/>
</dbReference>
<feature type="compositionally biased region" description="Low complexity" evidence="6">
    <location>
        <begin position="363"/>
        <end position="380"/>
    </location>
</feature>
<dbReference type="SMART" id="SM00853">
    <property type="entry name" value="MutL_C"/>
    <property type="match status" value="1"/>
</dbReference>
<evidence type="ECO:0000256" key="3">
    <source>
        <dbReference type="ARBA" id="ARBA00022763"/>
    </source>
</evidence>
<dbReference type="Gene3D" id="3.30.1370.100">
    <property type="entry name" value="MutL, C-terminal domain, regulatory subdomain"/>
    <property type="match status" value="1"/>
</dbReference>
<dbReference type="NCBIfam" id="NF000949">
    <property type="entry name" value="PRK00095.1-2"/>
    <property type="match status" value="1"/>
</dbReference>
<dbReference type="SUPFAM" id="SSF54211">
    <property type="entry name" value="Ribosomal protein S5 domain 2-like"/>
    <property type="match status" value="1"/>
</dbReference>
<dbReference type="Gene3D" id="3.30.1540.20">
    <property type="entry name" value="MutL, C-terminal domain, dimerisation subdomain"/>
    <property type="match status" value="1"/>
</dbReference>
<dbReference type="GO" id="GO:0032300">
    <property type="term" value="C:mismatch repair complex"/>
    <property type="evidence" value="ECO:0007669"/>
    <property type="project" value="InterPro"/>
</dbReference>
<dbReference type="InterPro" id="IPR014790">
    <property type="entry name" value="MutL_C"/>
</dbReference>
<dbReference type="InterPro" id="IPR037198">
    <property type="entry name" value="MutL_C_sf"/>
</dbReference>
<dbReference type="SUPFAM" id="SSF118116">
    <property type="entry name" value="DNA mismatch repair protein MutL"/>
    <property type="match status" value="1"/>
</dbReference>
<keyword evidence="10" id="KW-1185">Reference proteome</keyword>
<dbReference type="GO" id="GO:0006298">
    <property type="term" value="P:mismatch repair"/>
    <property type="evidence" value="ECO:0007669"/>
    <property type="project" value="UniProtKB-UniRule"/>
</dbReference>
<dbReference type="PANTHER" id="PTHR10073">
    <property type="entry name" value="DNA MISMATCH REPAIR PROTEIN MLH, PMS, MUTL"/>
    <property type="match status" value="1"/>
</dbReference>
<dbReference type="SUPFAM" id="SSF55874">
    <property type="entry name" value="ATPase domain of HSP90 chaperone/DNA topoisomerase II/histidine kinase"/>
    <property type="match status" value="1"/>
</dbReference>
<dbReference type="InterPro" id="IPR014721">
    <property type="entry name" value="Ribsml_uS5_D2-typ_fold_subgr"/>
</dbReference>
<evidence type="ECO:0000256" key="5">
    <source>
        <dbReference type="HAMAP-Rule" id="MF_00149"/>
    </source>
</evidence>
<dbReference type="Pfam" id="PF08676">
    <property type="entry name" value="MutL_C"/>
    <property type="match status" value="1"/>
</dbReference>
<dbReference type="STRING" id="1860122.A9404_10995"/>
<dbReference type="KEGG" id="haz:A9404_10995"/>
<evidence type="ECO:0000313" key="9">
    <source>
        <dbReference type="EMBL" id="ANJ67835.1"/>
    </source>
</evidence>
<dbReference type="PROSITE" id="PS00058">
    <property type="entry name" value="DNA_MISMATCH_REPAIR_1"/>
    <property type="match status" value="1"/>
</dbReference>
<name>A0A191ZIY7_9GAMM</name>
<keyword evidence="3 5" id="KW-0227">DNA damage</keyword>